<dbReference type="Pfam" id="PF04240">
    <property type="entry name" value="Caroten_synth"/>
    <property type="match status" value="1"/>
</dbReference>
<evidence type="ECO:0000313" key="3">
    <source>
        <dbReference type="Proteomes" id="UP001596395"/>
    </source>
</evidence>
<dbReference type="PANTHER" id="PTHR39419">
    <property type="entry name" value="SLL0814 PROTEIN"/>
    <property type="match status" value="1"/>
</dbReference>
<dbReference type="RefSeq" id="WP_336348531.1">
    <property type="nucleotide sequence ID" value="NZ_JAZAQL010000001.1"/>
</dbReference>
<dbReference type="InterPro" id="IPR007354">
    <property type="entry name" value="CruF-like"/>
</dbReference>
<dbReference type="Proteomes" id="UP001596395">
    <property type="component" value="Unassembled WGS sequence"/>
</dbReference>
<dbReference type="AlphaFoldDB" id="A0ABD5V7W8"/>
<dbReference type="PANTHER" id="PTHR39419:SF1">
    <property type="entry name" value="SLL0814 PROTEIN"/>
    <property type="match status" value="1"/>
</dbReference>
<reference evidence="2 3" key="1">
    <citation type="journal article" date="2019" name="Int. J. Syst. Evol. Microbiol.">
        <title>The Global Catalogue of Microorganisms (GCM) 10K type strain sequencing project: providing services to taxonomists for standard genome sequencing and annotation.</title>
        <authorList>
            <consortium name="The Broad Institute Genomics Platform"/>
            <consortium name="The Broad Institute Genome Sequencing Center for Infectious Disease"/>
            <person name="Wu L."/>
            <person name="Ma J."/>
        </authorList>
    </citation>
    <scope>NUCLEOTIDE SEQUENCE [LARGE SCALE GENOMIC DNA]</scope>
    <source>
        <strain evidence="2 3">GX26</strain>
    </source>
</reference>
<comment type="caution">
    <text evidence="2">The sequence shown here is derived from an EMBL/GenBank/DDBJ whole genome shotgun (WGS) entry which is preliminary data.</text>
</comment>
<keyword evidence="1" id="KW-0812">Transmembrane</keyword>
<sequence length="309" mass="32731">MLSPYASFEVLALVTASLCGVHAYRTNDLPFFATSVVYGLVLEKLVVVGFEDYTYPAARFVDVLGIPVAIGLGWSVVLYAGYETARRWEISPPARAAFVALFVLHVDLALDAVAIRFQPVGFWTWTPAGEYFGVPLGNFFGWFAVGFLFVAVYDVALARAGDADWTEGVDAVRTRTVAAAVTLVAASALIYAAMLAWDVVTVESTVRKAVVLGACMVAAAVAVVRSGASLRQPAALPSFAVFLTHGYFLAALLWLGVHGRQPFLLAMSLAMLAVAAALHVVPAIVDDPDGRADGDAGQAGEDAATRPSR</sequence>
<feature type="transmembrane region" description="Helical" evidence="1">
    <location>
        <begin position="137"/>
        <end position="156"/>
    </location>
</feature>
<gene>
    <name evidence="2" type="ORF">ACFQGB_01365</name>
</gene>
<keyword evidence="1" id="KW-1133">Transmembrane helix</keyword>
<feature type="transmembrane region" description="Helical" evidence="1">
    <location>
        <begin position="94"/>
        <end position="117"/>
    </location>
</feature>
<accession>A0ABD5V7W8</accession>
<protein>
    <submittedName>
        <fullName evidence="2">Carotenoid biosynthesis protein</fullName>
    </submittedName>
</protein>
<organism evidence="2 3">
    <name type="scientific">Halorubellus litoreus</name>
    <dbReference type="NCBI Taxonomy" id="755308"/>
    <lineage>
        <taxon>Archaea</taxon>
        <taxon>Methanobacteriati</taxon>
        <taxon>Methanobacteriota</taxon>
        <taxon>Stenosarchaea group</taxon>
        <taxon>Halobacteria</taxon>
        <taxon>Halobacteriales</taxon>
        <taxon>Halorubellaceae</taxon>
        <taxon>Halorubellus</taxon>
    </lineage>
</organism>
<feature type="transmembrane region" description="Helical" evidence="1">
    <location>
        <begin position="263"/>
        <end position="285"/>
    </location>
</feature>
<feature type="transmembrane region" description="Helical" evidence="1">
    <location>
        <begin position="209"/>
        <end position="228"/>
    </location>
</feature>
<evidence type="ECO:0000256" key="1">
    <source>
        <dbReference type="SAM" id="Phobius"/>
    </source>
</evidence>
<dbReference type="EMBL" id="JBHSXN010000001">
    <property type="protein sequence ID" value="MFC6951499.1"/>
    <property type="molecule type" value="Genomic_DNA"/>
</dbReference>
<proteinExistence type="predicted"/>
<keyword evidence="3" id="KW-1185">Reference proteome</keyword>
<keyword evidence="1" id="KW-0472">Membrane</keyword>
<feature type="transmembrane region" description="Helical" evidence="1">
    <location>
        <begin position="235"/>
        <end position="257"/>
    </location>
</feature>
<name>A0ABD5V7W8_9EURY</name>
<evidence type="ECO:0000313" key="2">
    <source>
        <dbReference type="EMBL" id="MFC6951499.1"/>
    </source>
</evidence>
<feature type="transmembrane region" description="Helical" evidence="1">
    <location>
        <begin position="177"/>
        <end position="197"/>
    </location>
</feature>
<feature type="transmembrane region" description="Helical" evidence="1">
    <location>
        <begin position="63"/>
        <end position="82"/>
    </location>
</feature>